<evidence type="ECO:0000313" key="6">
    <source>
        <dbReference type="Proteomes" id="UP000001304"/>
    </source>
</evidence>
<dbReference type="HOGENOM" id="CLU_043978_1_0_2"/>
<evidence type="ECO:0000256" key="1">
    <source>
        <dbReference type="ARBA" id="ARBA00022705"/>
    </source>
</evidence>
<keyword evidence="1 3" id="KW-0235">DNA replication</keyword>
<reference evidence="5 6" key="1">
    <citation type="journal article" date="2010" name="Stand. Genomic Sci.">
        <title>Complete genome sequence of Ignisphaera aggregans type strain (AQ1.S1).</title>
        <authorList>
            <person name="Goker M."/>
            <person name="Held B."/>
            <person name="Lapidus A."/>
            <person name="Nolan M."/>
            <person name="Spring S."/>
            <person name="Yasawong M."/>
            <person name="Lucas S."/>
            <person name="Glavina Del Rio T."/>
            <person name="Tice H."/>
            <person name="Cheng J.F."/>
            <person name="Goodwin L."/>
            <person name="Tapia R."/>
            <person name="Pitluck S."/>
            <person name="Liolios K."/>
            <person name="Ivanova N."/>
            <person name="Mavromatis K."/>
            <person name="Mikhailova N."/>
            <person name="Pati A."/>
            <person name="Chen A."/>
            <person name="Palaniappan K."/>
            <person name="Brambilla E."/>
            <person name="Land M."/>
            <person name="Hauser L."/>
            <person name="Chang Y.J."/>
            <person name="Jeffries C.D."/>
            <person name="Brettin T."/>
            <person name="Detter J.C."/>
            <person name="Han C."/>
            <person name="Rohde M."/>
            <person name="Sikorski J."/>
            <person name="Woyke T."/>
            <person name="Bristow J."/>
            <person name="Eisen J.A."/>
            <person name="Markowitz V."/>
            <person name="Hugenholtz P."/>
            <person name="Kyrpides N.C."/>
            <person name="Klenk H.P."/>
        </authorList>
    </citation>
    <scope>NUCLEOTIDE SEQUENCE [LARGE SCALE GENOMIC DNA]</scope>
    <source>
        <strain evidence="6">DSM 17230 / JCM 13409 / AQ1.S1</strain>
    </source>
</reference>
<dbReference type="PANTHER" id="PTHR11352:SF0">
    <property type="entry name" value="PROLIFERATING CELL NUCLEAR ANTIGEN"/>
    <property type="match status" value="1"/>
</dbReference>
<dbReference type="PANTHER" id="PTHR11352">
    <property type="entry name" value="PROLIFERATING CELL NUCLEAR ANTIGEN"/>
    <property type="match status" value="1"/>
</dbReference>
<dbReference type="InterPro" id="IPR046938">
    <property type="entry name" value="DNA_clamp_sf"/>
</dbReference>
<dbReference type="GO" id="GO:0006275">
    <property type="term" value="P:regulation of DNA replication"/>
    <property type="evidence" value="ECO:0007669"/>
    <property type="project" value="UniProtKB-UniRule"/>
</dbReference>
<dbReference type="STRING" id="583356.Igag_0031"/>
<name>E0SPE1_IGNAA</name>
<evidence type="ECO:0000256" key="2">
    <source>
        <dbReference type="ARBA" id="ARBA00023125"/>
    </source>
</evidence>
<dbReference type="AlphaFoldDB" id="E0SPE1"/>
<dbReference type="SUPFAM" id="SSF55979">
    <property type="entry name" value="DNA clamp"/>
    <property type="match status" value="2"/>
</dbReference>
<dbReference type="Gene3D" id="3.70.10.10">
    <property type="match status" value="1"/>
</dbReference>
<dbReference type="PROSITE" id="PS01251">
    <property type="entry name" value="PCNA_1"/>
    <property type="match status" value="1"/>
</dbReference>
<proteinExistence type="inferred from homology"/>
<evidence type="ECO:0000259" key="4">
    <source>
        <dbReference type="Pfam" id="PF00705"/>
    </source>
</evidence>
<dbReference type="GO" id="GO:0030337">
    <property type="term" value="F:DNA polymerase processivity factor activity"/>
    <property type="evidence" value="ECO:0007669"/>
    <property type="project" value="UniProtKB-UniRule"/>
</dbReference>
<evidence type="ECO:0000256" key="3">
    <source>
        <dbReference type="HAMAP-Rule" id="MF_00317"/>
    </source>
</evidence>
<dbReference type="GO" id="GO:0006272">
    <property type="term" value="P:leading strand elongation"/>
    <property type="evidence" value="ECO:0007669"/>
    <property type="project" value="TreeGrafter"/>
</dbReference>
<gene>
    <name evidence="3" type="primary">pcn</name>
    <name evidence="5" type="ordered locus">Igag_0031</name>
</gene>
<keyword evidence="2 3" id="KW-0238">DNA-binding</keyword>
<comment type="function">
    <text evidence="3">Sliding clamp subunit that acts as a moving platform for DNA processing. Responsible for tethering the catalytic subunit of DNA polymerase and other proteins to DNA during high-speed replication.</text>
</comment>
<feature type="domain" description="Proliferating cell nuclear antigen PCNA N-terminal" evidence="4">
    <location>
        <begin position="23"/>
        <end position="118"/>
    </location>
</feature>
<dbReference type="InterPro" id="IPR022659">
    <property type="entry name" value="Pr_cel_nuc_antig_CS"/>
</dbReference>
<protein>
    <recommendedName>
        <fullName evidence="3">DNA polymerase sliding clamp</fullName>
    </recommendedName>
    <alternativeName>
        <fullName evidence="3">Proliferating cell nuclear antigen homolog</fullName>
        <shortName evidence="3">PCNA</shortName>
    </alternativeName>
</protein>
<comment type="similarity">
    <text evidence="3">Belongs to the PCNA family.</text>
</comment>
<dbReference type="InterPro" id="IPR022648">
    <property type="entry name" value="Pr_cel_nuc_antig_N"/>
</dbReference>
<dbReference type="EMBL" id="CP002098">
    <property type="protein sequence ID" value="ADM26884.1"/>
    <property type="molecule type" value="Genomic_DNA"/>
</dbReference>
<sequence>MSMTSLTIEPKVLFSYPSAKDFTSILNTVAEIVDETLINVTQSGIEVKALDPARVSMLMVRLPPEAFQDFKVDSEIRIGLAVSNLVKILKNLKKSDRIVIGANEEFVEIVIEGTTIRRYKFKNIEVISEEVPELSPEFDVEATVLSSPFRTALSELSSICSTIGISAKQDMITLFDYDNKRSQYRLTTSAGNIVSLSIKAEVTAAYDSEYLAKILDILRLSNIAELKYGSNAPLYLSVEFSGGKAEYYLASKI</sequence>
<dbReference type="Pfam" id="PF00705">
    <property type="entry name" value="PCNA_N"/>
    <property type="match status" value="1"/>
</dbReference>
<dbReference type="InterPro" id="IPR000730">
    <property type="entry name" value="Pr_cel_nuc_antig"/>
</dbReference>
<dbReference type="KEGG" id="iag:Igag_0031"/>
<dbReference type="Proteomes" id="UP000001304">
    <property type="component" value="Chromosome"/>
</dbReference>
<dbReference type="HAMAP" id="MF_00317">
    <property type="entry name" value="DNApol_clamp_arch"/>
    <property type="match status" value="1"/>
</dbReference>
<evidence type="ECO:0000313" key="5">
    <source>
        <dbReference type="EMBL" id="ADM26884.1"/>
    </source>
</evidence>
<comment type="subunit">
    <text evidence="3">Homotrimer. The subunits circularize to form a toroid; DNA passes through its center. Replication factor C (RFC) is required to load the toroid on the DNA.</text>
</comment>
<dbReference type="CDD" id="cd00577">
    <property type="entry name" value="PCNA"/>
    <property type="match status" value="1"/>
</dbReference>
<dbReference type="GO" id="GO:0003677">
    <property type="term" value="F:DNA binding"/>
    <property type="evidence" value="ECO:0007669"/>
    <property type="project" value="UniProtKB-UniRule"/>
</dbReference>
<accession>E0SPE1</accession>
<keyword evidence="6" id="KW-1185">Reference proteome</keyword>
<organism evidence="5 6">
    <name type="scientific">Ignisphaera aggregans (strain DSM 17230 / JCM 13409 / AQ1.S1)</name>
    <dbReference type="NCBI Taxonomy" id="583356"/>
    <lineage>
        <taxon>Archaea</taxon>
        <taxon>Thermoproteota</taxon>
        <taxon>Thermoprotei</taxon>
        <taxon>Desulfurococcales</taxon>
        <taxon>Desulfurococcaceae</taxon>
        <taxon>Ignisphaera</taxon>
    </lineage>
</organism>